<evidence type="ECO:0000313" key="2">
    <source>
        <dbReference type="EMBL" id="PSJ29001.1"/>
    </source>
</evidence>
<name>A0A9X7JSN0_9ACTN</name>
<dbReference type="EMBL" id="PXWG01000015">
    <property type="protein sequence ID" value="PSJ29001.1"/>
    <property type="molecule type" value="Genomic_DNA"/>
</dbReference>
<evidence type="ECO:0000313" key="3">
    <source>
        <dbReference type="Proteomes" id="UP000242427"/>
    </source>
</evidence>
<protein>
    <submittedName>
        <fullName evidence="2">Uncharacterized protein</fullName>
    </submittedName>
</protein>
<reference evidence="2 3" key="1">
    <citation type="submission" date="2018-03" db="EMBL/GenBank/DDBJ databases">
        <title>Chitinolytic properties of Streptosporangium nondiastaticum TBG75A20.</title>
        <authorList>
            <person name="Gayathri V."/>
            <person name="Shiburaj S."/>
        </authorList>
    </citation>
    <scope>NUCLEOTIDE SEQUENCE [LARGE SCALE GENOMIC DNA]</scope>
    <source>
        <strain evidence="2 3">TBG75A20</strain>
    </source>
</reference>
<accession>A0A9X7JSN0</accession>
<feature type="region of interest" description="Disordered" evidence="1">
    <location>
        <begin position="38"/>
        <end position="62"/>
    </location>
</feature>
<dbReference type="AlphaFoldDB" id="A0A9X7JSN0"/>
<proteinExistence type="predicted"/>
<organism evidence="2 3">
    <name type="scientific">Streptosporangium nondiastaticum</name>
    <dbReference type="NCBI Taxonomy" id="35764"/>
    <lineage>
        <taxon>Bacteria</taxon>
        <taxon>Bacillati</taxon>
        <taxon>Actinomycetota</taxon>
        <taxon>Actinomycetes</taxon>
        <taxon>Streptosporangiales</taxon>
        <taxon>Streptosporangiaceae</taxon>
        <taxon>Streptosporangium</taxon>
    </lineage>
</organism>
<gene>
    <name evidence="2" type="ORF">B7P34_09485</name>
</gene>
<dbReference type="Proteomes" id="UP000242427">
    <property type="component" value="Unassembled WGS sequence"/>
</dbReference>
<evidence type="ECO:0000256" key="1">
    <source>
        <dbReference type="SAM" id="MobiDB-lite"/>
    </source>
</evidence>
<comment type="caution">
    <text evidence="2">The sequence shown here is derived from an EMBL/GenBank/DDBJ whole genome shotgun (WGS) entry which is preliminary data.</text>
</comment>
<keyword evidence="3" id="KW-1185">Reference proteome</keyword>
<feature type="compositionally biased region" description="Basic and acidic residues" evidence="1">
    <location>
        <begin position="49"/>
        <end position="62"/>
    </location>
</feature>
<sequence>MVLLLPPRHLLPRCLLPWMNVLFHSTIAAAARPGIVHDDQRGLRRRKEGRALRSIPEEELRP</sequence>